<feature type="transmembrane region" description="Helical" evidence="7">
    <location>
        <begin position="1291"/>
        <end position="1307"/>
    </location>
</feature>
<feature type="compositionally biased region" description="Basic and acidic residues" evidence="6">
    <location>
        <begin position="1491"/>
        <end position="1509"/>
    </location>
</feature>
<evidence type="ECO:0000256" key="5">
    <source>
        <dbReference type="ARBA" id="ARBA00023136"/>
    </source>
</evidence>
<dbReference type="Gramene" id="Pp3c9_13300V3.4">
    <property type="protein sequence ID" value="Pp3c9_13300V3.4"/>
    <property type="gene ID" value="Pp3c9_13300"/>
</dbReference>
<evidence type="ECO:0000259" key="8">
    <source>
        <dbReference type="Pfam" id="PF12166"/>
    </source>
</evidence>
<evidence type="ECO:0000259" key="10">
    <source>
        <dbReference type="Pfam" id="PF24874"/>
    </source>
</evidence>
<feature type="domain" description="Piezo THU9 and anchor" evidence="10">
    <location>
        <begin position="2036"/>
        <end position="2280"/>
    </location>
</feature>
<feature type="region of interest" description="Disordered" evidence="6">
    <location>
        <begin position="1658"/>
        <end position="1691"/>
    </location>
</feature>
<feature type="compositionally biased region" description="Basic and acidic residues" evidence="6">
    <location>
        <begin position="1658"/>
        <end position="1681"/>
    </location>
</feature>
<feature type="transmembrane region" description="Helical" evidence="7">
    <location>
        <begin position="2254"/>
        <end position="2279"/>
    </location>
</feature>
<feature type="transmembrane region" description="Helical" evidence="7">
    <location>
        <begin position="371"/>
        <end position="391"/>
    </location>
</feature>
<dbReference type="GO" id="GO:0008381">
    <property type="term" value="F:mechanosensitive monoatomic ion channel activity"/>
    <property type="evidence" value="ECO:0007669"/>
    <property type="project" value="InterPro"/>
</dbReference>
<feature type="transmembrane region" description="Helical" evidence="7">
    <location>
        <begin position="1137"/>
        <end position="1156"/>
    </location>
</feature>
<dbReference type="InterPro" id="IPR056768">
    <property type="entry name" value="THU_Piezo"/>
</dbReference>
<feature type="region of interest" description="Disordered" evidence="6">
    <location>
        <begin position="1463"/>
        <end position="1543"/>
    </location>
</feature>
<feature type="transmembrane region" description="Helical" evidence="7">
    <location>
        <begin position="398"/>
        <end position="423"/>
    </location>
</feature>
<feature type="transmembrane region" description="Helical" evidence="7">
    <location>
        <begin position="732"/>
        <end position="750"/>
    </location>
</feature>
<evidence type="ECO:0000313" key="12">
    <source>
        <dbReference type="EnsemblPlants" id="Pp3c9_13300V3.4"/>
    </source>
</evidence>
<sequence>MYNRSWRLGKDLDEIMQFIITDIAFFVLFKAAFGGWNLSSVCFLLAFFAVQFKTAQQVQQPRPGIWIPLIVLSGLVIMTEVFVMVTWIILGDDGPVSEDEWFKLLGFTRLNLKGKDASVFWFLLPQLAVGMIAACALYRDKLDPSVQTHELLWDEDVNEFRAMLRSFVLPLVLLLVGVARPSWITLPYFVCSCASLLHWAMTSNFVGLSWGWRPLILYTGLHILALYLDQLPLSIPQGITDAADYLGLFKASGQLLGWPEVCQVVSLIALYILLCYGVSDMEDEQKYSETLNRNRHSFSSCCTGDGLLTENLLPSRQPASLEDSITSRRWAANQRRVITFQRATITLFTYGFPICMVALVCWSFTHASLCAFGLLLYVGYIFFALPSVHVLRRLSPVLLGFILAWALSTYLFNAAFTIMKIEFDMDLDIWHTIGLWHYSTPGLFIFAQYVLGALVATEIFASNSIVNNLVESGENEEANRNLEQDTEDTKVLALAVIAWCLRQSADIISLLLIFAVGMKDGLLHAIYMAFFMVYLVRSSIGRRTRQYLILLCEVHVAVLYLLRLDWISSELKNKEATIRPVLSFIGIWEKATFEDFLVIGALLLFSAMQNHGLNVLSFLSTTVQRSPHAPLGWSVLHRKNGRAILLSVYTNDTVENLQQEAATQANWITKRLAAFAERLRFVYRMFGTYIAYTTILCLIYGVSQSYVSFGYLFFLLCWVIGRQIIGKSEQQLWLPLMIFSGIVFIVRYILSAFPGTQSVVDDYVPLVRGLGFHCDRSIFGNLWDCLTILIVMQLFRNERAQKECSLEDPEQPGDHINVTYGFIGFMKRLLILHSGKILSMAVFYVTITPVSPIGFLYLVMLVFTCNMSKTARLPAKVYAQYTAVLIVLEYLFQLWSEKEEMVLGQTHGEFAFWLGFRLYGSGFWATEAGMRSKALVLAACVLQSATLSWLELLPASLRVDEPYEEPCLLFLPYPRRSRNFLRSSVEPSSSETVSSQESFPEDISLSQSASVPAENSSNSTVQSCDNASRFVPQTLSRHTLSEDRGSSKNMKGRGCESRQWSKRAMLLQKHDRYEAQVRTLNIYIKHIIEHFFQLYGLELSMIALLVGSFSLLNVVSLVYVFILALCILLNKQILRKIWPIFVVLFGLILVVEYVVLCKVPPSWNASDPMLGTNSSVRCADCLRSYTGRFSYCWKCWLGLAIDDAQILVANFMVFLIACLQLRANMSAGSLDTRTFYAAIIPASDRLAWKEISYETTAQWTWLDHLRFFFYHNLFLVVLILVFITGTLQYDVLHLGYLAFALVFFRMWDTIMIRRNSILWTLRLYNFILIVASLAYQAPYFSYLSAQACTLPLGLYNIVGLYKYDYGFRITERSAIVDITIFCLVGLQSHIFRSREFEQVLRYMEAQQVEARARAQEDKAAWKKEQLQRIRKVEEHKQRRRKQVEKMKFDMLHMQLHPEAPEVGAPSVELDSCGPSPSPFKSPKPNYNTPRSIERIATEFADARRPESRSKRGLNFASKSPSKKIQREHVSQSDLLSDLSDEEHVDVRRRSSTHMRRRHNLVARMEWPAEGRDERKLKHAITDSAIIKNTISGMDMSCMQLPTARSMESDRRPEKSWKGPIPGLMSGVHILEEGVAEVHSIGNKALANLVGYLSIDKESDNEKPLSGEEDSYRNVAESEKQEAAGSEPTTAVKNTHRTGWRETWTQLSMLSYYTWCQIRGNTAFVCYVFFVLAYVWNFSYLTLVFPAALFLYALLVNPGPSQHFWLAMLIYTEFNILLQYCYQIRATHCDFVASPPSWLRKIGIPGSLGPHSFVVSVLPLFLVYLATLMQSSIKAQDGEWMFVNERSTFFSNRRLRDSEGQMQLPHKATLSEALWKSVYGVTGFFWRLVRGLSMYWQALSSGAEAPPHFVQVSMAVDKWPEAGIQPERIESACNRLLASVRSSPLDDEVPIDELTCSRVRVESIENSPDKPNTALAVLEVIHAAPKLRSARSAQYSSLTPAADVAAELLKAKEQGYVETASFPYPILSVIPGGKREVDLYAYIFGTDLLAFLFVALVYQSFVKHSPKLLDVTRVEDQFPKDFIIVLMTLFFMIVADRVLYLCSFATGKMLSYFFSLVLYTTYASKVVWEIEATIQPESPNYFLQLLPLRLFYLMKGLSLALQASQIKYGLPHKSALYGQFLARRVNALSWCGYRFYRAVPFLFELRCVLDWSCTTTALNMYDWLKLEDIYGSLFLVQCDVKLVRARHLLGQKQGVWIKFCSGILLFCVLIGVIWAPMLIYSNGNPTNMANPVNDVRGGIEVKTVGGKFPLYETGLCHIFNLESPPKDALSTLSAYDIRDIQIVCCEPDAAALWQIPPSTLQNLIKSIHDGDLSFYAWWQFNRERPKGKELALWSEDVTSVDEDLFGGGSQLRAVLNGTLASVNIAKLYPLYFRVPGSGEVRALETESLRVSGNLTLNKEQGQAWWSFLRENPSPDDGCGKMLGPIAYVVSEEVPPKGLLGETLSKFSIWSLYITFVLAVGRFIRLQCSDIRMRIPYENFPACDRLVAICEDIYAARAEGELELEEGLFWTIVKIYRAPYMLMEYTKVE</sequence>
<feature type="transmembrane region" description="Helical" evidence="7">
    <location>
        <begin position="596"/>
        <end position="619"/>
    </location>
</feature>
<feature type="transmembrane region" description="Helical" evidence="7">
    <location>
        <begin position="1319"/>
        <end position="1337"/>
    </location>
</feature>
<dbReference type="Pfam" id="PF25288">
    <property type="entry name" value="PIEZO"/>
    <property type="match status" value="1"/>
</dbReference>
<evidence type="ECO:0000259" key="9">
    <source>
        <dbReference type="Pfam" id="PF23188"/>
    </source>
</evidence>
<dbReference type="InParanoid" id="A0A7I4FVL7"/>
<feature type="transmembrane region" description="Helical" evidence="7">
    <location>
        <begin position="255"/>
        <end position="278"/>
    </location>
</feature>
<feature type="transmembrane region" description="Helical" evidence="7">
    <location>
        <begin position="708"/>
        <end position="725"/>
    </location>
</feature>
<keyword evidence="3 7" id="KW-0812">Transmembrane</keyword>
<evidence type="ECO:0000259" key="11">
    <source>
        <dbReference type="Pfam" id="PF25288"/>
    </source>
</evidence>
<proteinExistence type="inferred from homology"/>
<feature type="transmembrane region" description="Helical" evidence="7">
    <location>
        <begin position="345"/>
        <end position="365"/>
    </location>
</feature>
<feature type="transmembrane region" description="Helical" evidence="7">
    <location>
        <begin position="491"/>
        <end position="516"/>
    </location>
</feature>
<feature type="transmembrane region" description="Helical" evidence="7">
    <location>
        <begin position="64"/>
        <end position="90"/>
    </location>
</feature>
<protein>
    <recommendedName>
        <fullName evidence="14">Piezo non-specific cation channel R-Ras-binding domain-containing protein</fullName>
    </recommendedName>
</protein>
<evidence type="ECO:0000313" key="13">
    <source>
        <dbReference type="Proteomes" id="UP000006727"/>
    </source>
</evidence>
<dbReference type="Pfam" id="PF12166">
    <property type="entry name" value="Piezo_cap"/>
    <property type="match status" value="1"/>
</dbReference>
<evidence type="ECO:0000256" key="1">
    <source>
        <dbReference type="ARBA" id="ARBA00004141"/>
    </source>
</evidence>
<feature type="transmembrane region" description="Helical" evidence="7">
    <location>
        <begin position="522"/>
        <end position="540"/>
    </location>
</feature>
<name>A0A7I4FVL7_PHYPA</name>
<dbReference type="Proteomes" id="UP000006727">
    <property type="component" value="Chromosome 9"/>
</dbReference>
<dbReference type="InterPro" id="IPR031334">
    <property type="entry name" value="Piezo_cap_dom"/>
</dbReference>
<keyword evidence="13" id="KW-1185">Reference proteome</keyword>
<feature type="transmembrane region" description="Helical" evidence="7">
    <location>
        <begin position="2038"/>
        <end position="2061"/>
    </location>
</feature>
<reference evidence="12 13" key="1">
    <citation type="journal article" date="2008" name="Science">
        <title>The Physcomitrella genome reveals evolutionary insights into the conquest of land by plants.</title>
        <authorList>
            <person name="Rensing S."/>
            <person name="Lang D."/>
            <person name="Zimmer A."/>
            <person name="Terry A."/>
            <person name="Salamov A."/>
            <person name="Shapiro H."/>
            <person name="Nishiyama T."/>
            <person name="Perroud P.-F."/>
            <person name="Lindquist E."/>
            <person name="Kamisugi Y."/>
            <person name="Tanahashi T."/>
            <person name="Sakakibara K."/>
            <person name="Fujita T."/>
            <person name="Oishi K."/>
            <person name="Shin-I T."/>
            <person name="Kuroki Y."/>
            <person name="Toyoda A."/>
            <person name="Suzuki Y."/>
            <person name="Hashimoto A."/>
            <person name="Yamaguchi K."/>
            <person name="Sugano A."/>
            <person name="Kohara Y."/>
            <person name="Fujiyama A."/>
            <person name="Anterola A."/>
            <person name="Aoki S."/>
            <person name="Ashton N."/>
            <person name="Barbazuk W.B."/>
            <person name="Barker E."/>
            <person name="Bennetzen J."/>
            <person name="Bezanilla M."/>
            <person name="Blankenship R."/>
            <person name="Cho S.H."/>
            <person name="Dutcher S."/>
            <person name="Estelle M."/>
            <person name="Fawcett J.A."/>
            <person name="Gundlach H."/>
            <person name="Hanada K."/>
            <person name="Heyl A."/>
            <person name="Hicks K.A."/>
            <person name="Hugh J."/>
            <person name="Lohr M."/>
            <person name="Mayer K."/>
            <person name="Melkozernov A."/>
            <person name="Murata T."/>
            <person name="Nelson D."/>
            <person name="Pils B."/>
            <person name="Prigge M."/>
            <person name="Reiss B."/>
            <person name="Renner T."/>
            <person name="Rombauts S."/>
            <person name="Rushton P."/>
            <person name="Sanderfoot A."/>
            <person name="Schween G."/>
            <person name="Shiu S.-H."/>
            <person name="Stueber K."/>
            <person name="Theodoulou F.L."/>
            <person name="Tu H."/>
            <person name="Van de Peer Y."/>
            <person name="Verrier P.J."/>
            <person name="Waters E."/>
            <person name="Wood A."/>
            <person name="Yang L."/>
            <person name="Cove D."/>
            <person name="Cuming A."/>
            <person name="Hasebe M."/>
            <person name="Lucas S."/>
            <person name="Mishler D.B."/>
            <person name="Reski R."/>
            <person name="Grigoriev I."/>
            <person name="Quatrano R.S."/>
            <person name="Boore J.L."/>
        </authorList>
    </citation>
    <scope>NUCLEOTIDE SEQUENCE [LARGE SCALE GENOMIC DNA]</scope>
    <source>
        <strain evidence="12 13">cv. Gransden 2004</strain>
    </source>
</reference>
<dbReference type="PANTHER" id="PTHR47049">
    <property type="entry name" value="PIEZO-TYPE MECHANOSENSITIVE ION CHANNEL HOMOLOG"/>
    <property type="match status" value="1"/>
</dbReference>
<evidence type="ECO:0000256" key="6">
    <source>
        <dbReference type="SAM" id="MobiDB-lite"/>
    </source>
</evidence>
<dbReference type="EnsemblPlants" id="Pp3c9_13300V3.4">
    <property type="protein sequence ID" value="Pp3c9_13300V3.4"/>
    <property type="gene ID" value="Pp3c9_13300"/>
</dbReference>
<feature type="transmembrane region" description="Helical" evidence="7">
    <location>
        <begin position="1801"/>
        <end position="1825"/>
    </location>
</feature>
<feature type="transmembrane region" description="Helical" evidence="7">
    <location>
        <begin position="1726"/>
        <end position="1751"/>
    </location>
</feature>
<feature type="transmembrane region" description="Helical" evidence="7">
    <location>
        <begin position="681"/>
        <end position="702"/>
    </location>
</feature>
<dbReference type="Pfam" id="PF24874">
    <property type="entry name" value="Piezo_THU9_anchor"/>
    <property type="match status" value="1"/>
</dbReference>
<keyword evidence="5 7" id="KW-0472">Membrane</keyword>
<dbReference type="GO" id="GO:0050982">
    <property type="term" value="P:detection of mechanical stimulus"/>
    <property type="evidence" value="ECO:0000318"/>
    <property type="project" value="GO_Central"/>
</dbReference>
<dbReference type="Pfam" id="PF23188">
    <property type="entry name" value="THU_Piezo1"/>
    <property type="match status" value="1"/>
</dbReference>
<feature type="transmembrane region" description="Helical" evidence="7">
    <location>
        <begin position="160"/>
        <end position="179"/>
    </location>
</feature>
<dbReference type="FunCoup" id="A0A7I4FVL7">
    <property type="interactions" value="1064"/>
</dbReference>
<feature type="domain" description="Piezo-type mechanosensitive ion channel homolog" evidence="11">
    <location>
        <begin position="494"/>
        <end position="621"/>
    </location>
</feature>
<organism evidence="12 13">
    <name type="scientific">Physcomitrium patens</name>
    <name type="common">Spreading-leaved earth moss</name>
    <name type="synonym">Physcomitrella patens</name>
    <dbReference type="NCBI Taxonomy" id="3218"/>
    <lineage>
        <taxon>Eukaryota</taxon>
        <taxon>Viridiplantae</taxon>
        <taxon>Streptophyta</taxon>
        <taxon>Embryophyta</taxon>
        <taxon>Bryophyta</taxon>
        <taxon>Bryophytina</taxon>
        <taxon>Bryopsida</taxon>
        <taxon>Funariidae</taxon>
        <taxon>Funariales</taxon>
        <taxon>Funariaceae</taxon>
        <taxon>Physcomitrium</taxon>
    </lineage>
</organism>
<reference evidence="12 13" key="2">
    <citation type="journal article" date="2018" name="Plant J.">
        <title>The Physcomitrella patens chromosome-scale assembly reveals moss genome structure and evolution.</title>
        <authorList>
            <person name="Lang D."/>
            <person name="Ullrich K.K."/>
            <person name="Murat F."/>
            <person name="Fuchs J."/>
            <person name="Jenkins J."/>
            <person name="Haas F.B."/>
            <person name="Piednoel M."/>
            <person name="Gundlach H."/>
            <person name="Van Bel M."/>
            <person name="Meyberg R."/>
            <person name="Vives C."/>
            <person name="Morata J."/>
            <person name="Symeonidi A."/>
            <person name="Hiss M."/>
            <person name="Muchero W."/>
            <person name="Kamisugi Y."/>
            <person name="Saleh O."/>
            <person name="Blanc G."/>
            <person name="Decker E.L."/>
            <person name="van Gessel N."/>
            <person name="Grimwood J."/>
            <person name="Hayes R.D."/>
            <person name="Graham S.W."/>
            <person name="Gunter L.E."/>
            <person name="McDaniel S.F."/>
            <person name="Hoernstein S.N.W."/>
            <person name="Larsson A."/>
            <person name="Li F.W."/>
            <person name="Perroud P.F."/>
            <person name="Phillips J."/>
            <person name="Ranjan P."/>
            <person name="Rokshar D.S."/>
            <person name="Rothfels C.J."/>
            <person name="Schneider L."/>
            <person name="Shu S."/>
            <person name="Stevenson D.W."/>
            <person name="Thummler F."/>
            <person name="Tillich M."/>
            <person name="Villarreal Aguilar J.C."/>
            <person name="Widiez T."/>
            <person name="Wong G.K."/>
            <person name="Wymore A."/>
            <person name="Zhang Y."/>
            <person name="Zimmer A.D."/>
            <person name="Quatrano R.S."/>
            <person name="Mayer K.F.X."/>
            <person name="Goodstein D."/>
            <person name="Casacuberta J.M."/>
            <person name="Vandepoele K."/>
            <person name="Reski R."/>
            <person name="Cuming A.C."/>
            <person name="Tuskan G.A."/>
            <person name="Maumus F."/>
            <person name="Salse J."/>
            <person name="Schmutz J."/>
            <person name="Rensing S.A."/>
        </authorList>
    </citation>
    <scope>NUCLEOTIDE SEQUENCE [LARGE SCALE GENOMIC DNA]</scope>
    <source>
        <strain evidence="12 13">cv. Gransden 2004</strain>
    </source>
</reference>
<evidence type="ECO:0000256" key="7">
    <source>
        <dbReference type="SAM" id="Phobius"/>
    </source>
</evidence>
<evidence type="ECO:0000256" key="4">
    <source>
        <dbReference type="ARBA" id="ARBA00022989"/>
    </source>
</evidence>
<dbReference type="InterPro" id="IPR056770">
    <property type="entry name" value="Piezo_THU9_anchor"/>
</dbReference>
<reference evidence="12" key="3">
    <citation type="submission" date="2020-12" db="UniProtKB">
        <authorList>
            <consortium name="EnsemblPlants"/>
        </authorList>
    </citation>
    <scope>IDENTIFICATION</scope>
</reference>
<feature type="transmembrane region" description="Helical" evidence="7">
    <location>
        <begin position="443"/>
        <end position="470"/>
    </location>
</feature>
<dbReference type="GO" id="GO:0016020">
    <property type="term" value="C:membrane"/>
    <property type="evidence" value="ECO:0007669"/>
    <property type="project" value="UniProtKB-SubCell"/>
</dbReference>
<feature type="transmembrane region" description="Helical" evidence="7">
    <location>
        <begin position="2505"/>
        <end position="2522"/>
    </location>
</feature>
<evidence type="ECO:0000256" key="3">
    <source>
        <dbReference type="ARBA" id="ARBA00022692"/>
    </source>
</evidence>
<evidence type="ECO:0008006" key="14">
    <source>
        <dbReference type="Google" id="ProtNLM"/>
    </source>
</evidence>
<feature type="transmembrane region" description="Helical" evidence="7">
    <location>
        <begin position="877"/>
        <end position="895"/>
    </location>
</feature>
<feature type="transmembrane region" description="Helical" evidence="7">
    <location>
        <begin position="1204"/>
        <end position="1223"/>
    </location>
</feature>
<feature type="domain" description="Piezo non-specific cation channel cap" evidence="8">
    <location>
        <begin position="2320"/>
        <end position="2585"/>
    </location>
</feature>
<keyword evidence="4 7" id="KW-1133">Transmembrane helix</keyword>
<feature type="transmembrane region" description="Helical" evidence="7">
    <location>
        <begin position="119"/>
        <end position="139"/>
    </location>
</feature>
<feature type="transmembrane region" description="Helical" evidence="7">
    <location>
        <begin position="547"/>
        <end position="564"/>
    </location>
</feature>
<feature type="transmembrane region" description="Helical" evidence="7">
    <location>
        <begin position="35"/>
        <end position="52"/>
    </location>
</feature>
<dbReference type="EMBL" id="ABEU02000009">
    <property type="status" value="NOT_ANNOTATED_CDS"/>
    <property type="molecule type" value="Genomic_DNA"/>
</dbReference>
<dbReference type="PANTHER" id="PTHR47049:SF2">
    <property type="entry name" value="PIEZO-TYPE MECHANOSENSITIVE ION CHANNEL HOMOLOG"/>
    <property type="match status" value="1"/>
</dbReference>
<feature type="transmembrane region" description="Helical" evidence="7">
    <location>
        <begin position="1763"/>
        <end position="1781"/>
    </location>
</feature>
<feature type="transmembrane region" description="Helical" evidence="7">
    <location>
        <begin position="841"/>
        <end position="865"/>
    </location>
</feature>
<feature type="transmembrane region" description="Helical" evidence="7">
    <location>
        <begin position="1101"/>
        <end position="1130"/>
    </location>
</feature>
<evidence type="ECO:0000256" key="2">
    <source>
        <dbReference type="ARBA" id="ARBA00007821"/>
    </source>
</evidence>
<dbReference type="InterPro" id="IPR057611">
    <property type="entry name" value="PIEZO_dom"/>
</dbReference>
<accession>A0A7I4FVL7</accession>
<feature type="domain" description="Piezo transmembrane helical unit" evidence="9">
    <location>
        <begin position="1720"/>
        <end position="1820"/>
    </location>
</feature>
<dbReference type="InterPro" id="IPR027272">
    <property type="entry name" value="Piezo"/>
</dbReference>
<dbReference type="GO" id="GO:0005634">
    <property type="term" value="C:nucleus"/>
    <property type="evidence" value="ECO:0000318"/>
    <property type="project" value="GO_Central"/>
</dbReference>
<feature type="transmembrane region" description="Helical" evidence="7">
    <location>
        <begin position="1267"/>
        <end position="1285"/>
    </location>
</feature>
<feature type="transmembrane region" description="Helical" evidence="7">
    <location>
        <begin position="2081"/>
        <end position="2101"/>
    </location>
</feature>
<comment type="similarity">
    <text evidence="2">Belongs to the PIEZO (TC 1.A.75) family.</text>
</comment>
<gene>
    <name evidence="12" type="primary">LOC112287138</name>
</gene>
<comment type="subcellular location">
    <subcellularLocation>
        <location evidence="1">Membrane</location>
        <topology evidence="1">Multi-pass membrane protein</topology>
    </subcellularLocation>
</comment>